<dbReference type="GO" id="GO:0003950">
    <property type="term" value="F:NAD+ poly-ADP-ribosyltransferase activity"/>
    <property type="evidence" value="ECO:0007669"/>
    <property type="project" value="UniProtKB-UniRule"/>
</dbReference>
<dbReference type="PROSITE" id="PS51059">
    <property type="entry name" value="PARP_CATALYTIC"/>
    <property type="match status" value="1"/>
</dbReference>
<reference evidence="22" key="1">
    <citation type="submission" date="2023-01" db="EMBL/GenBank/DDBJ databases">
        <title>Metagenome sequencing of chrysophaentin producing Chrysophaeum taylorii.</title>
        <authorList>
            <person name="Davison J."/>
            <person name="Bewley C."/>
        </authorList>
    </citation>
    <scope>NUCLEOTIDE SEQUENCE</scope>
    <source>
        <strain evidence="22">NIES-1699</strain>
    </source>
</reference>
<feature type="domain" description="WGR" evidence="21">
    <location>
        <begin position="129"/>
        <end position="225"/>
    </location>
</feature>
<dbReference type="SMART" id="SM00292">
    <property type="entry name" value="BRCT"/>
    <property type="match status" value="1"/>
</dbReference>
<protein>
    <recommendedName>
        <fullName evidence="15">Poly [ADP-ribose] polymerase</fullName>
        <shortName evidence="15">PARP</shortName>
        <ecNumber evidence="15">2.4.2.-</ecNumber>
    </recommendedName>
</protein>
<evidence type="ECO:0000256" key="16">
    <source>
        <dbReference type="SAM" id="MobiDB-lite"/>
    </source>
</evidence>
<dbReference type="Gene3D" id="2.20.140.10">
    <property type="entry name" value="WGR domain"/>
    <property type="match status" value="1"/>
</dbReference>
<dbReference type="Gene3D" id="1.20.142.10">
    <property type="entry name" value="Poly(ADP-ribose) polymerase, regulatory domain"/>
    <property type="match status" value="1"/>
</dbReference>
<name>A0AAD7UFH0_9STRA</name>
<dbReference type="Gene3D" id="3.30.720.50">
    <property type="match status" value="1"/>
</dbReference>
<dbReference type="InterPro" id="IPR008893">
    <property type="entry name" value="WGR_domain"/>
</dbReference>
<evidence type="ECO:0000259" key="18">
    <source>
        <dbReference type="PROSITE" id="PS50918"/>
    </source>
</evidence>
<dbReference type="InterPro" id="IPR050800">
    <property type="entry name" value="ARTD/PARP"/>
</dbReference>
<feature type="domain" description="WGR" evidence="21">
    <location>
        <begin position="343"/>
        <end position="441"/>
    </location>
</feature>
<evidence type="ECO:0000256" key="8">
    <source>
        <dbReference type="ARBA" id="ARBA00022771"/>
    </source>
</evidence>
<dbReference type="SUPFAM" id="SSF56399">
    <property type="entry name" value="ADP-ribosylation"/>
    <property type="match status" value="1"/>
</dbReference>
<keyword evidence="4" id="KW-0548">Nucleotidyltransferase</keyword>
<evidence type="ECO:0000259" key="21">
    <source>
        <dbReference type="PROSITE" id="PS51977"/>
    </source>
</evidence>
<evidence type="ECO:0000256" key="6">
    <source>
        <dbReference type="ARBA" id="ARBA00022737"/>
    </source>
</evidence>
<dbReference type="Gene3D" id="3.40.50.10190">
    <property type="entry name" value="BRCT domain"/>
    <property type="match status" value="1"/>
</dbReference>
<dbReference type="InterPro" id="IPR036420">
    <property type="entry name" value="BRCT_dom_sf"/>
</dbReference>
<keyword evidence="9" id="KW-0862">Zinc</keyword>
<dbReference type="InterPro" id="IPR004102">
    <property type="entry name" value="Poly(ADP-ribose)pol_reg_dom"/>
</dbReference>
<keyword evidence="12" id="KW-0539">Nucleus</keyword>
<dbReference type="GO" id="GO:0006302">
    <property type="term" value="P:double-strand break repair"/>
    <property type="evidence" value="ECO:0007669"/>
    <property type="project" value="TreeGrafter"/>
</dbReference>
<keyword evidence="3 15" id="KW-0808">Transferase</keyword>
<comment type="subcellular location">
    <subcellularLocation>
        <location evidence="1">Nucleus</location>
    </subcellularLocation>
</comment>
<dbReference type="Pfam" id="PF02825">
    <property type="entry name" value="WWE"/>
    <property type="match status" value="1"/>
</dbReference>
<feature type="domain" description="PARP catalytic" evidence="19">
    <location>
        <begin position="577"/>
        <end position="789"/>
    </location>
</feature>
<evidence type="ECO:0000256" key="2">
    <source>
        <dbReference type="ARBA" id="ARBA00022676"/>
    </source>
</evidence>
<evidence type="ECO:0000256" key="9">
    <source>
        <dbReference type="ARBA" id="ARBA00022833"/>
    </source>
</evidence>
<dbReference type="Gene3D" id="3.90.228.10">
    <property type="match status" value="1"/>
</dbReference>
<dbReference type="GO" id="GO:0016779">
    <property type="term" value="F:nucleotidyltransferase activity"/>
    <property type="evidence" value="ECO:0007669"/>
    <property type="project" value="UniProtKB-KW"/>
</dbReference>
<dbReference type="PROSITE" id="PS51060">
    <property type="entry name" value="PARP_ALPHA_HD"/>
    <property type="match status" value="1"/>
</dbReference>
<dbReference type="InterPro" id="IPR012317">
    <property type="entry name" value="Poly(ADP-ribose)pol_cat_dom"/>
</dbReference>
<dbReference type="SUPFAM" id="SSF142921">
    <property type="entry name" value="WGR domain-like"/>
    <property type="match status" value="2"/>
</dbReference>
<dbReference type="GO" id="GO:1990404">
    <property type="term" value="F:NAD+-protein mono-ADP-ribosyltransferase activity"/>
    <property type="evidence" value="ECO:0007669"/>
    <property type="project" value="TreeGrafter"/>
</dbReference>
<evidence type="ECO:0000256" key="11">
    <source>
        <dbReference type="ARBA" id="ARBA00023125"/>
    </source>
</evidence>
<evidence type="ECO:0000256" key="3">
    <source>
        <dbReference type="ARBA" id="ARBA00022679"/>
    </source>
</evidence>
<feature type="region of interest" description="Disordered" evidence="16">
    <location>
        <begin position="563"/>
        <end position="586"/>
    </location>
</feature>
<feature type="domain" description="WWE" evidence="18">
    <location>
        <begin position="226"/>
        <end position="316"/>
    </location>
</feature>
<dbReference type="InterPro" id="IPR036616">
    <property type="entry name" value="Poly(ADP-ribose)pol_reg_dom_sf"/>
</dbReference>
<dbReference type="FunFam" id="1.20.142.10:FF:000002">
    <property type="entry name" value="Poly [ADP-ribose] polymerase"/>
    <property type="match status" value="1"/>
</dbReference>
<dbReference type="InterPro" id="IPR037197">
    <property type="entry name" value="WWE_dom_sf"/>
</dbReference>
<dbReference type="PROSITE" id="PS50918">
    <property type="entry name" value="WWE"/>
    <property type="match status" value="1"/>
</dbReference>
<dbReference type="GO" id="GO:0070212">
    <property type="term" value="P:protein poly-ADP-ribosylation"/>
    <property type="evidence" value="ECO:0007669"/>
    <property type="project" value="TreeGrafter"/>
</dbReference>
<dbReference type="Pfam" id="PF05406">
    <property type="entry name" value="WGR"/>
    <property type="match status" value="2"/>
</dbReference>
<evidence type="ECO:0000256" key="5">
    <source>
        <dbReference type="ARBA" id="ARBA00022723"/>
    </source>
</evidence>
<keyword evidence="6" id="KW-0677">Repeat</keyword>
<gene>
    <name evidence="22" type="ORF">CTAYLR_004590</name>
</gene>
<evidence type="ECO:0000256" key="10">
    <source>
        <dbReference type="ARBA" id="ARBA00023027"/>
    </source>
</evidence>
<evidence type="ECO:0000259" key="20">
    <source>
        <dbReference type="PROSITE" id="PS51060"/>
    </source>
</evidence>
<dbReference type="Pfam" id="PF02877">
    <property type="entry name" value="PARP_reg"/>
    <property type="match status" value="1"/>
</dbReference>
<evidence type="ECO:0000256" key="1">
    <source>
        <dbReference type="ARBA" id="ARBA00004123"/>
    </source>
</evidence>
<dbReference type="EMBL" id="JAQMWT010000360">
    <property type="protein sequence ID" value="KAJ8603157.1"/>
    <property type="molecule type" value="Genomic_DNA"/>
</dbReference>
<dbReference type="PROSITE" id="PS50172">
    <property type="entry name" value="BRCT"/>
    <property type="match status" value="1"/>
</dbReference>
<evidence type="ECO:0000256" key="15">
    <source>
        <dbReference type="RuleBase" id="RU362114"/>
    </source>
</evidence>
<keyword evidence="5" id="KW-0479">Metal-binding</keyword>
<feature type="domain" description="PARP alpha-helical" evidence="20">
    <location>
        <begin position="451"/>
        <end position="567"/>
    </location>
</feature>
<dbReference type="Proteomes" id="UP001230188">
    <property type="component" value="Unassembled WGS sequence"/>
</dbReference>
<dbReference type="GO" id="GO:0003677">
    <property type="term" value="F:DNA binding"/>
    <property type="evidence" value="ECO:0007669"/>
    <property type="project" value="UniProtKB-KW"/>
</dbReference>
<keyword evidence="23" id="KW-1185">Reference proteome</keyword>
<organism evidence="22 23">
    <name type="scientific">Chrysophaeum taylorii</name>
    <dbReference type="NCBI Taxonomy" id="2483200"/>
    <lineage>
        <taxon>Eukaryota</taxon>
        <taxon>Sar</taxon>
        <taxon>Stramenopiles</taxon>
        <taxon>Ochrophyta</taxon>
        <taxon>Pelagophyceae</taxon>
        <taxon>Pelagomonadales</taxon>
        <taxon>Pelagomonadaceae</taxon>
        <taxon>Chrysophaeum</taxon>
    </lineage>
</organism>
<evidence type="ECO:0000256" key="4">
    <source>
        <dbReference type="ARBA" id="ARBA00022695"/>
    </source>
</evidence>
<dbReference type="SMART" id="SM00773">
    <property type="entry name" value="WGR"/>
    <property type="match status" value="2"/>
</dbReference>
<dbReference type="PANTHER" id="PTHR10459">
    <property type="entry name" value="DNA LIGASE"/>
    <property type="match status" value="1"/>
</dbReference>
<dbReference type="EC" id="2.4.2.-" evidence="15"/>
<proteinExistence type="inferred from homology"/>
<keyword evidence="7" id="KW-0013">ADP-ribosylation</keyword>
<evidence type="ECO:0000256" key="7">
    <source>
        <dbReference type="ARBA" id="ARBA00022765"/>
    </source>
</evidence>
<dbReference type="PANTHER" id="PTHR10459:SF66">
    <property type="entry name" value="PROTEIN MONO-ADP-RIBOSYLTRANSFERASE PARP3"/>
    <property type="match status" value="1"/>
</dbReference>
<feature type="domain" description="BRCT" evidence="17">
    <location>
        <begin position="7"/>
        <end position="78"/>
    </location>
</feature>
<dbReference type="CDD" id="cd01437">
    <property type="entry name" value="parp_like"/>
    <property type="match status" value="1"/>
</dbReference>
<dbReference type="InterPro" id="IPR004170">
    <property type="entry name" value="WWE_dom"/>
</dbReference>
<evidence type="ECO:0000256" key="14">
    <source>
        <dbReference type="ARBA" id="ARBA00033987"/>
    </source>
</evidence>
<comment type="catalytic activity">
    <reaction evidence="14">
        <text>NAD(+) + (ADP-D-ribosyl)n-acceptor = nicotinamide + (ADP-D-ribosyl)n+1-acceptor + H(+).</text>
        <dbReference type="EC" id="2.4.2.30"/>
    </reaction>
</comment>
<dbReference type="PROSITE" id="PS51977">
    <property type="entry name" value="WGR"/>
    <property type="match status" value="2"/>
</dbReference>
<feature type="compositionally biased region" description="Basic and acidic residues" evidence="16">
    <location>
        <begin position="577"/>
        <end position="586"/>
    </location>
</feature>
<sequence length="789" mass="86117">MGPKKKKKSGDLEGYVFVLCGKLSKTHALLTAEIEARGGVVKASVEEDVTHAVSASKTGKKVGEAESLGIAVVEESWLARKKAKVTTTKKTTTPTKKKAGLSGVSSPDAKARGVVDKGLGVVDASVAQRVRVHEDFDARLALVEPTKNSDKYYLLQLVADTSSSSSFWCFARWGRTGTSGQGKLDGPFGSEAEGAAVFEAKFLEKSGYEWADRKNAAGNKKIGKYEYLNAYRAAGADEASWQYYLQNDPRGQPDGWYDYDESNSAEVEEVYASFQQNRGLSTRFVTSESSGFSYKVDLATCAQTNTSTGMERPIRRRQQGVPAEAVLTTTTTTVDSAAPAFLRAGAVRGGYDATLNQTDLRTNANKFIKVQLVETRAGVVLHKRWGRVGEPGQQQQVGPTTPGEAAKEFRKYFRSKTGNSWGEDFEPKAGKYTVVEAPKTTTTTADSSSGGSSLDSRTKEFVSLIFNEDVFASAMADLEIDAKRLPLGALSKAQVQRGRDVLVRLKAVVGTKKTHLVDELTSEFYTLIPHAFGRRKPPRIDAEELLAKKFEMLETLEDIETAQAAMKESSSSSKQQHPLDQRYESLRVDLEAPTRREYELIETYVKKSPSTRLKLEAVFRVNRHGETFGAAEGIGNRRLLWHGTRVAAVAAVLKSGLRIMPHSGGRVGKGIYLADAHEKSLMYAGAGGGKIVMFLVEAALGVEHSITSDDPTLAKAPGKADCVVARGVMHPDPSKDAVLTIDGNRVVVPRGDLVKSPYHQSSSFRHNEYLIYDPAQHRIRYVLQFTTAI</sequence>
<evidence type="ECO:0000256" key="12">
    <source>
        <dbReference type="ARBA" id="ARBA00023242"/>
    </source>
</evidence>
<dbReference type="InterPro" id="IPR036930">
    <property type="entry name" value="WGR_dom_sf"/>
</dbReference>
<accession>A0AAD7UFH0</accession>
<evidence type="ECO:0000259" key="17">
    <source>
        <dbReference type="PROSITE" id="PS50172"/>
    </source>
</evidence>
<evidence type="ECO:0000256" key="13">
    <source>
        <dbReference type="ARBA" id="ARBA00024347"/>
    </source>
</evidence>
<dbReference type="SUPFAM" id="SSF117839">
    <property type="entry name" value="WWE domain"/>
    <property type="match status" value="1"/>
</dbReference>
<keyword evidence="11" id="KW-0238">DNA-binding</keyword>
<dbReference type="AlphaFoldDB" id="A0AAD7UFH0"/>
<dbReference type="SUPFAM" id="SSF47587">
    <property type="entry name" value="Domain of poly(ADP-ribose) polymerase"/>
    <property type="match status" value="1"/>
</dbReference>
<keyword evidence="8" id="KW-0863">Zinc-finger</keyword>
<evidence type="ECO:0000313" key="23">
    <source>
        <dbReference type="Proteomes" id="UP001230188"/>
    </source>
</evidence>
<dbReference type="InterPro" id="IPR001357">
    <property type="entry name" value="BRCT_dom"/>
</dbReference>
<keyword evidence="2 15" id="KW-0328">Glycosyltransferase</keyword>
<evidence type="ECO:0000313" key="22">
    <source>
        <dbReference type="EMBL" id="KAJ8603157.1"/>
    </source>
</evidence>
<dbReference type="Pfam" id="PF00533">
    <property type="entry name" value="BRCT"/>
    <property type="match status" value="1"/>
</dbReference>
<keyword evidence="10 15" id="KW-0520">NAD</keyword>
<comment type="similarity">
    <text evidence="13">Belongs to the ARTD/PARP family.</text>
</comment>
<comment type="caution">
    <text evidence="22">The sequence shown here is derived from an EMBL/GenBank/DDBJ whole genome shotgun (WGS) entry which is preliminary data.</text>
</comment>
<dbReference type="GO" id="GO:0005730">
    <property type="term" value="C:nucleolus"/>
    <property type="evidence" value="ECO:0007669"/>
    <property type="project" value="TreeGrafter"/>
</dbReference>
<dbReference type="GO" id="GO:0008270">
    <property type="term" value="F:zinc ion binding"/>
    <property type="evidence" value="ECO:0007669"/>
    <property type="project" value="UniProtKB-KW"/>
</dbReference>
<dbReference type="SUPFAM" id="SSF52113">
    <property type="entry name" value="BRCT domain"/>
    <property type="match status" value="1"/>
</dbReference>
<evidence type="ECO:0000259" key="19">
    <source>
        <dbReference type="PROSITE" id="PS51059"/>
    </source>
</evidence>
<dbReference type="Pfam" id="PF00644">
    <property type="entry name" value="PARP"/>
    <property type="match status" value="1"/>
</dbReference>